<reference evidence="3" key="5">
    <citation type="submission" date="2015-04" db="UniProtKB">
        <authorList>
            <consortium name="EnsemblPlants"/>
        </authorList>
    </citation>
    <scope>IDENTIFICATION</scope>
    <source>
        <strain evidence="3">cv. Jemalong A17</strain>
    </source>
</reference>
<organism evidence="1">
    <name type="scientific">Medicago truncatula</name>
    <name type="common">Barrel medic</name>
    <name type="synonym">Medicago tribuloides</name>
    <dbReference type="NCBI Taxonomy" id="3880"/>
    <lineage>
        <taxon>Eukaryota</taxon>
        <taxon>Viridiplantae</taxon>
        <taxon>Streptophyta</taxon>
        <taxon>Embryophyta</taxon>
        <taxon>Tracheophyta</taxon>
        <taxon>Spermatophyta</taxon>
        <taxon>Magnoliopsida</taxon>
        <taxon>eudicotyledons</taxon>
        <taxon>Gunneridae</taxon>
        <taxon>Pentapetalae</taxon>
        <taxon>rosids</taxon>
        <taxon>fabids</taxon>
        <taxon>Fabales</taxon>
        <taxon>Fabaceae</taxon>
        <taxon>Papilionoideae</taxon>
        <taxon>50 kb inversion clade</taxon>
        <taxon>NPAAA clade</taxon>
        <taxon>Hologalegina</taxon>
        <taxon>IRL clade</taxon>
        <taxon>Trifolieae</taxon>
        <taxon>Medicago</taxon>
    </lineage>
</organism>
<reference evidence="2 3" key="3">
    <citation type="journal article" date="2011" name="Nature">
        <title>The Medicago genome provides insight into the evolution of rhizobial symbioses.</title>
        <authorList>
            <person name="Young N.D."/>
            <person name="Debelle F."/>
            <person name="Oldroyd G.E."/>
            <person name="Geurts R."/>
            <person name="Cannon S.B."/>
            <person name="Udvardi M.K."/>
            <person name="Benedito V.A."/>
            <person name="Mayer K.F."/>
            <person name="Gouzy J."/>
            <person name="Schoof H."/>
            <person name="Van de Peer Y."/>
            <person name="Proost S."/>
            <person name="Cook D.R."/>
            <person name="Meyers B.C."/>
            <person name="Spannagl M."/>
            <person name="Cheung F."/>
            <person name="De Mita S."/>
            <person name="Krishnakumar V."/>
            <person name="Gundlach H."/>
            <person name="Zhou S."/>
            <person name="Mudge J."/>
            <person name="Bharti A.K."/>
            <person name="Murray J.D."/>
            <person name="Naoumkina M.A."/>
            <person name="Rosen B."/>
            <person name="Silverstein K.A."/>
            <person name="Tang H."/>
            <person name="Rombauts S."/>
            <person name="Zhao P.X."/>
            <person name="Zhou P."/>
            <person name="Barbe V."/>
            <person name="Bardou P."/>
            <person name="Bechner M."/>
            <person name="Bellec A."/>
            <person name="Berger A."/>
            <person name="Berges H."/>
            <person name="Bidwell S."/>
            <person name="Bisseling T."/>
            <person name="Choisne N."/>
            <person name="Couloux A."/>
            <person name="Denny R."/>
            <person name="Deshpande S."/>
            <person name="Dai X."/>
            <person name="Doyle J.J."/>
            <person name="Dudez A.M."/>
            <person name="Farmer A.D."/>
            <person name="Fouteau S."/>
            <person name="Franken C."/>
            <person name="Gibelin C."/>
            <person name="Gish J."/>
            <person name="Goldstein S."/>
            <person name="Gonzalez A.J."/>
            <person name="Green P.J."/>
            <person name="Hallab A."/>
            <person name="Hartog M."/>
            <person name="Hua A."/>
            <person name="Humphray S.J."/>
            <person name="Jeong D.H."/>
            <person name="Jing Y."/>
            <person name="Jocker A."/>
            <person name="Kenton S.M."/>
            <person name="Kim D.J."/>
            <person name="Klee K."/>
            <person name="Lai H."/>
            <person name="Lang C."/>
            <person name="Lin S."/>
            <person name="Macmil S.L."/>
            <person name="Magdelenat G."/>
            <person name="Matthews L."/>
            <person name="McCorrison J."/>
            <person name="Monaghan E.L."/>
            <person name="Mun J.H."/>
            <person name="Najar F.Z."/>
            <person name="Nicholson C."/>
            <person name="Noirot C."/>
            <person name="O'Bleness M."/>
            <person name="Paule C.R."/>
            <person name="Poulain J."/>
            <person name="Prion F."/>
            <person name="Qin B."/>
            <person name="Qu C."/>
            <person name="Retzel E.F."/>
            <person name="Riddle C."/>
            <person name="Sallet E."/>
            <person name="Samain S."/>
            <person name="Samson N."/>
            <person name="Sanders I."/>
            <person name="Saurat O."/>
            <person name="Scarpelli C."/>
            <person name="Schiex T."/>
            <person name="Segurens B."/>
            <person name="Severin A.J."/>
            <person name="Sherrier D.J."/>
            <person name="Shi R."/>
            <person name="Sims S."/>
            <person name="Singer S.R."/>
            <person name="Sinharoy S."/>
            <person name="Sterck L."/>
            <person name="Viollet A."/>
            <person name="Wang B.B."/>
            <person name="Wang K."/>
            <person name="Wang M."/>
            <person name="Wang X."/>
            <person name="Warfsmann J."/>
            <person name="Weissenbach J."/>
            <person name="White D.D."/>
            <person name="White J.D."/>
            <person name="Wiley G.B."/>
            <person name="Wincker P."/>
            <person name="Xing Y."/>
            <person name="Yang L."/>
            <person name="Yao Z."/>
            <person name="Ying F."/>
            <person name="Zhai J."/>
            <person name="Zhou L."/>
            <person name="Zuber A."/>
            <person name="Denarie J."/>
            <person name="Dixon R.A."/>
            <person name="May G.D."/>
            <person name="Schwartz D.C."/>
            <person name="Rogers J."/>
            <person name="Quetier F."/>
            <person name="Town C.D."/>
            <person name="Roe B.A."/>
        </authorList>
    </citation>
    <scope>NUCLEOTIDE SEQUENCE [LARGE SCALE GENOMIC DNA]</scope>
    <source>
        <strain evidence="2">A17</strain>
        <strain evidence="3">cv. Jemalong A17</strain>
    </source>
</reference>
<dbReference type="HOGENOM" id="CLU_195530_0_0_1"/>
<accession>A2Q653</accession>
<dbReference type="Proteomes" id="UP000002051">
    <property type="component" value="Chromosome 2"/>
</dbReference>
<proteinExistence type="predicted"/>
<evidence type="ECO:0000313" key="1">
    <source>
        <dbReference type="EMBL" id="ABN09073.1"/>
    </source>
</evidence>
<evidence type="ECO:0000313" key="4">
    <source>
        <dbReference type="Proteomes" id="UP000002051"/>
    </source>
</evidence>
<sequence length="81" mass="9578">MSRPICIHSKYTNYIGWKWAQEERVKFNADGAYKYKGVIATCGGLLYDSYERWIKCYIRKIGPYDDLHAEMWGLYIGLDML</sequence>
<reference evidence="1" key="1">
    <citation type="submission" date="2005-12" db="EMBL/GenBank/DDBJ databases">
        <authorList>
            <person name="Town C.D."/>
        </authorList>
    </citation>
    <scope>NUCLEOTIDE SEQUENCE</scope>
</reference>
<dbReference type="EMBL" id="AC172744">
    <property type="protein sequence ID" value="ABN09073.1"/>
    <property type="molecule type" value="Genomic_DNA"/>
</dbReference>
<dbReference type="AlphaFoldDB" id="A2Q653"/>
<dbReference type="STRING" id="3880.A2Q653"/>
<dbReference type="PaxDb" id="3880-AES66814"/>
<dbReference type="EMBL" id="CM001218">
    <property type="protein sequence ID" value="AES66814.1"/>
    <property type="molecule type" value="Genomic_DNA"/>
</dbReference>
<reference evidence="1" key="2">
    <citation type="submission" date="2007-03" db="EMBL/GenBank/DDBJ databases">
        <authorList>
            <consortium name="The International Medicago Genome Annotation Group"/>
        </authorList>
    </citation>
    <scope>NUCLEOTIDE SEQUENCE</scope>
</reference>
<keyword evidence="1" id="KW-0808">Transferase</keyword>
<dbReference type="EnsemblPlants" id="AES66814">
    <property type="protein sequence ID" value="AES66814"/>
    <property type="gene ID" value="MTR_2g082040"/>
</dbReference>
<protein>
    <submittedName>
        <fullName evidence="1">Polynucleotidyl transferase, Ribonuclease H fold</fullName>
    </submittedName>
    <submittedName>
        <fullName evidence="2">Ribonuclease H superfamily polynucleotidyl transferase, putative</fullName>
    </submittedName>
</protein>
<reference evidence="2 3" key="4">
    <citation type="journal article" date="2014" name="BMC Genomics">
        <title>An improved genome release (version Mt4.0) for the model legume Medicago truncatula.</title>
        <authorList>
            <person name="Tang H."/>
            <person name="Krishnakumar V."/>
            <person name="Bidwell S."/>
            <person name="Rosen B."/>
            <person name="Chan A."/>
            <person name="Zhou S."/>
            <person name="Gentzbittel L."/>
            <person name="Childs K.L."/>
            <person name="Yandell M."/>
            <person name="Gundlach H."/>
            <person name="Mayer K.F."/>
            <person name="Schwartz D.C."/>
            <person name="Town C.D."/>
        </authorList>
    </citation>
    <scope>GENOME REANNOTATION</scope>
    <source>
        <strain evidence="3">cv. Jemalong A17</strain>
    </source>
</reference>
<keyword evidence="4" id="KW-1185">Reference proteome</keyword>
<evidence type="ECO:0000313" key="3">
    <source>
        <dbReference type="EnsemblPlants" id="AES66814"/>
    </source>
</evidence>
<gene>
    <name evidence="2" type="ordered locus">MTR_2g082040</name>
    <name evidence="1" type="ORF">MtrDRAFT_AC172744g2v1</name>
</gene>
<name>A2Q653_MEDTR</name>
<dbReference type="GO" id="GO:0016740">
    <property type="term" value="F:transferase activity"/>
    <property type="evidence" value="ECO:0007669"/>
    <property type="project" value="UniProtKB-KW"/>
</dbReference>
<evidence type="ECO:0000313" key="2">
    <source>
        <dbReference type="EMBL" id="AES66814.1"/>
    </source>
</evidence>